<dbReference type="PANTHER" id="PTHR14918">
    <property type="entry name" value="KICSTOR COMPLEX PROTEIN SZT2"/>
    <property type="match status" value="1"/>
</dbReference>
<feature type="non-terminal residue" evidence="1">
    <location>
        <position position="182"/>
    </location>
</feature>
<sequence>NLILQIVLNFLDECSKIRVSMHLHSFTYDYHLKSLEWYIIGQPSYLPRDYHLTSFLDDFLKYYPKAPNFASSLLYMNHLVGSNLSTSPSQLYDFLLGHEKDYGMDVLRMIPNDSSSRANIYKTMQENEFVLVRHEADIFKNHSLRQFHEPFNNFNITLIIACDKGLSNSKIKLNYYIILTCS</sequence>
<dbReference type="GO" id="GO:0005777">
    <property type="term" value="C:peroxisome"/>
    <property type="evidence" value="ECO:0007669"/>
    <property type="project" value="InterPro"/>
</dbReference>
<organism evidence="1">
    <name type="scientific">Lygus hesperus</name>
    <name type="common">Western plant bug</name>
    <dbReference type="NCBI Taxonomy" id="30085"/>
    <lineage>
        <taxon>Eukaryota</taxon>
        <taxon>Metazoa</taxon>
        <taxon>Ecdysozoa</taxon>
        <taxon>Arthropoda</taxon>
        <taxon>Hexapoda</taxon>
        <taxon>Insecta</taxon>
        <taxon>Pterygota</taxon>
        <taxon>Neoptera</taxon>
        <taxon>Paraneoptera</taxon>
        <taxon>Hemiptera</taxon>
        <taxon>Heteroptera</taxon>
        <taxon>Panheteroptera</taxon>
        <taxon>Cimicomorpha</taxon>
        <taxon>Miridae</taxon>
        <taxon>Mirini</taxon>
        <taxon>Lygus</taxon>
    </lineage>
</organism>
<proteinExistence type="predicted"/>
<name>A0A0A9X9Y1_LYGHE</name>
<dbReference type="InterPro" id="IPR033228">
    <property type="entry name" value="SZT2"/>
</dbReference>
<feature type="non-terminal residue" evidence="1">
    <location>
        <position position="1"/>
    </location>
</feature>
<evidence type="ECO:0000313" key="1">
    <source>
        <dbReference type="EMBL" id="JAG13910.1"/>
    </source>
</evidence>
<protein>
    <submittedName>
        <fullName evidence="1">Protein SZT2</fullName>
    </submittedName>
</protein>
<accession>A0A0A9X9Y1</accession>
<dbReference type="EMBL" id="GBHO01029694">
    <property type="protein sequence ID" value="JAG13910.1"/>
    <property type="molecule type" value="Transcribed_RNA"/>
</dbReference>
<dbReference type="PANTHER" id="PTHR14918:SF3">
    <property type="entry name" value="KICSTOR COMPLEX PROTEIN SZT2"/>
    <property type="match status" value="1"/>
</dbReference>
<gene>
    <name evidence="1" type="primary">Szt2</name>
    <name evidence="1" type="ORF">CM83_99041</name>
</gene>
<reference evidence="1" key="2">
    <citation type="submission" date="2014-07" db="EMBL/GenBank/DDBJ databases">
        <authorList>
            <person name="Hull J."/>
        </authorList>
    </citation>
    <scope>NUCLEOTIDE SEQUENCE</scope>
</reference>
<reference evidence="1" key="1">
    <citation type="journal article" date="2014" name="PLoS ONE">
        <title>Transcriptome-Based Identification of ABC Transporters in the Western Tarnished Plant Bug Lygus hesperus.</title>
        <authorList>
            <person name="Hull J.J."/>
            <person name="Chaney K."/>
            <person name="Geib S.M."/>
            <person name="Fabrick J.A."/>
            <person name="Brent C.S."/>
            <person name="Walsh D."/>
            <person name="Lavine L.C."/>
        </authorList>
    </citation>
    <scope>NUCLEOTIDE SEQUENCE</scope>
</reference>
<dbReference type="AlphaFoldDB" id="A0A0A9X9Y1"/>